<comment type="caution">
    <text evidence="6">The sequence shown here is derived from an EMBL/GenBank/DDBJ whole genome shotgun (WGS) entry which is preliminary data.</text>
</comment>
<dbReference type="GO" id="GO:0032259">
    <property type="term" value="P:methylation"/>
    <property type="evidence" value="ECO:0007669"/>
    <property type="project" value="UniProtKB-KW"/>
</dbReference>
<feature type="region of interest" description="Disordered" evidence="5">
    <location>
        <begin position="94"/>
        <end position="115"/>
    </location>
</feature>
<dbReference type="GO" id="GO:0008168">
    <property type="term" value="F:methyltransferase activity"/>
    <property type="evidence" value="ECO:0007669"/>
    <property type="project" value="UniProtKB-KW"/>
</dbReference>
<dbReference type="SUPFAM" id="SSF53335">
    <property type="entry name" value="S-adenosyl-L-methionine-dependent methyltransferases"/>
    <property type="match status" value="1"/>
</dbReference>
<dbReference type="PANTHER" id="PTHR43167">
    <property type="entry name" value="PUTATIVE (AFU_ORTHOLOGUE AFUA_6G01830)-RELATED"/>
    <property type="match status" value="1"/>
</dbReference>
<dbReference type="EMBL" id="JBFXLS010000009">
    <property type="protein sequence ID" value="KAL2831484.1"/>
    <property type="molecule type" value="Genomic_DNA"/>
</dbReference>
<sequence length="233" mass="25173">MSTPIHAPPQTLAILKALHSQSLLQESSLPPLPPRCTPAFNEIMSDKFIALEQDKACFVYNLLRSMNAKNVIEAGTSFGVSTIYLALAVSQNVERSGGSGNGSGRVVATENEPGKAEKARENWSLAIGGEGEGEGVEGVIDLRVGDLLETLKGDLGVVDFLLLDIWTPLALPTLKLVQPSLRSGAVIIADNTVSSYEDYTALREYVENPENGFRRMLLPFKGGLDMIIYEPRA</sequence>
<evidence type="ECO:0000313" key="6">
    <source>
        <dbReference type="EMBL" id="KAL2831484.1"/>
    </source>
</evidence>
<proteinExistence type="inferred from homology"/>
<name>A0ABR4IUQ0_9EURO</name>
<evidence type="ECO:0000256" key="3">
    <source>
        <dbReference type="ARBA" id="ARBA00022691"/>
    </source>
</evidence>
<protein>
    <submittedName>
        <fullName evidence="6">S-adenosyl-L-methionine-dependent methyltransferase</fullName>
    </submittedName>
</protein>
<keyword evidence="1 6" id="KW-0489">Methyltransferase</keyword>
<keyword evidence="3" id="KW-0949">S-adenosyl-L-methionine</keyword>
<dbReference type="PROSITE" id="PS51682">
    <property type="entry name" value="SAM_OMT_I"/>
    <property type="match status" value="1"/>
</dbReference>
<reference evidence="6 7" key="1">
    <citation type="submission" date="2024-07" db="EMBL/GenBank/DDBJ databases">
        <title>Section-level genome sequencing and comparative genomics of Aspergillus sections Usti and Cavernicolus.</title>
        <authorList>
            <consortium name="Lawrence Berkeley National Laboratory"/>
            <person name="Nybo J.L."/>
            <person name="Vesth T.C."/>
            <person name="Theobald S."/>
            <person name="Frisvad J.C."/>
            <person name="Larsen T.O."/>
            <person name="Kjaerboelling I."/>
            <person name="Rothschild-Mancinelli K."/>
            <person name="Lyhne E.K."/>
            <person name="Kogle M.E."/>
            <person name="Barry K."/>
            <person name="Clum A."/>
            <person name="Na H."/>
            <person name="Ledsgaard L."/>
            <person name="Lin J."/>
            <person name="Lipzen A."/>
            <person name="Kuo A."/>
            <person name="Riley R."/>
            <person name="Mondo S."/>
            <person name="LaButti K."/>
            <person name="Haridas S."/>
            <person name="Pangalinan J."/>
            <person name="Salamov A.A."/>
            <person name="Simmons B.A."/>
            <person name="Magnuson J.K."/>
            <person name="Chen J."/>
            <person name="Drula E."/>
            <person name="Henrissat B."/>
            <person name="Wiebenga A."/>
            <person name="Lubbers R.J."/>
            <person name="Gomes A.C."/>
            <person name="Makela M.R."/>
            <person name="Stajich J."/>
            <person name="Grigoriev I.V."/>
            <person name="Mortensen U.H."/>
            <person name="De vries R.P."/>
            <person name="Baker S.E."/>
            <person name="Andersen M.R."/>
        </authorList>
    </citation>
    <scope>NUCLEOTIDE SEQUENCE [LARGE SCALE GENOMIC DNA]</scope>
    <source>
        <strain evidence="6 7">CBS 600.67</strain>
    </source>
</reference>
<gene>
    <name evidence="6" type="ORF">BDW59DRAFT_131197</name>
</gene>
<evidence type="ECO:0000256" key="4">
    <source>
        <dbReference type="ARBA" id="ARBA00023453"/>
    </source>
</evidence>
<keyword evidence="7" id="KW-1185">Reference proteome</keyword>
<evidence type="ECO:0000313" key="7">
    <source>
        <dbReference type="Proteomes" id="UP001610335"/>
    </source>
</evidence>
<evidence type="ECO:0000256" key="5">
    <source>
        <dbReference type="SAM" id="MobiDB-lite"/>
    </source>
</evidence>
<dbReference type="PANTHER" id="PTHR43167:SF1">
    <property type="entry name" value="PUTATIVE (AFU_ORTHOLOGUE AFUA_6G01830)-RELATED"/>
    <property type="match status" value="1"/>
</dbReference>
<dbReference type="InterPro" id="IPR029063">
    <property type="entry name" value="SAM-dependent_MTases_sf"/>
</dbReference>
<evidence type="ECO:0000256" key="2">
    <source>
        <dbReference type="ARBA" id="ARBA00022679"/>
    </source>
</evidence>
<dbReference type="InterPro" id="IPR002935">
    <property type="entry name" value="SAM_O-MeTrfase"/>
</dbReference>
<comment type="similarity">
    <text evidence="4">Belongs to the class I-like SAM-binding methyltransferase superfamily. Cation-dependent O-methyltransferase family.</text>
</comment>
<accession>A0ABR4IUQ0</accession>
<dbReference type="Pfam" id="PF13578">
    <property type="entry name" value="Methyltransf_24"/>
    <property type="match status" value="1"/>
</dbReference>
<organism evidence="6 7">
    <name type="scientific">Aspergillus cavernicola</name>
    <dbReference type="NCBI Taxonomy" id="176166"/>
    <lineage>
        <taxon>Eukaryota</taxon>
        <taxon>Fungi</taxon>
        <taxon>Dikarya</taxon>
        <taxon>Ascomycota</taxon>
        <taxon>Pezizomycotina</taxon>
        <taxon>Eurotiomycetes</taxon>
        <taxon>Eurotiomycetidae</taxon>
        <taxon>Eurotiales</taxon>
        <taxon>Aspergillaceae</taxon>
        <taxon>Aspergillus</taxon>
        <taxon>Aspergillus subgen. Nidulantes</taxon>
    </lineage>
</organism>
<keyword evidence="2" id="KW-0808">Transferase</keyword>
<dbReference type="Gene3D" id="3.40.50.150">
    <property type="entry name" value="Vaccinia Virus protein VP39"/>
    <property type="match status" value="1"/>
</dbReference>
<dbReference type="Proteomes" id="UP001610335">
    <property type="component" value="Unassembled WGS sequence"/>
</dbReference>
<evidence type="ECO:0000256" key="1">
    <source>
        <dbReference type="ARBA" id="ARBA00022603"/>
    </source>
</evidence>